<dbReference type="PANTHER" id="PTHR46410:SF17">
    <property type="entry name" value="AT-RICH INTERACTIVE DOMAIN-CONTAINING PROTEIN 2"/>
    <property type="match status" value="1"/>
</dbReference>
<dbReference type="InterPro" id="IPR036431">
    <property type="entry name" value="ARID_dom_sf"/>
</dbReference>
<protein>
    <recommendedName>
        <fullName evidence="2">ARID domain-containing protein</fullName>
    </recommendedName>
</protein>
<dbReference type="Pfam" id="PF01388">
    <property type="entry name" value="ARID"/>
    <property type="match status" value="1"/>
</dbReference>
<dbReference type="GO" id="GO:0003677">
    <property type="term" value="F:DNA binding"/>
    <property type="evidence" value="ECO:0007669"/>
    <property type="project" value="InterPro"/>
</dbReference>
<dbReference type="Proteomes" id="UP000636709">
    <property type="component" value="Unassembled WGS sequence"/>
</dbReference>
<dbReference type="InterPro" id="IPR001606">
    <property type="entry name" value="ARID_dom"/>
</dbReference>
<reference evidence="3" key="1">
    <citation type="submission" date="2020-07" db="EMBL/GenBank/DDBJ databases">
        <title>Genome sequence and genetic diversity analysis of an under-domesticated orphan crop, white fonio (Digitaria exilis).</title>
        <authorList>
            <person name="Bennetzen J.L."/>
            <person name="Chen S."/>
            <person name="Ma X."/>
            <person name="Wang X."/>
            <person name="Yssel A.E.J."/>
            <person name="Chaluvadi S.R."/>
            <person name="Johnson M."/>
            <person name="Gangashetty P."/>
            <person name="Hamidou F."/>
            <person name="Sanogo M.D."/>
            <person name="Zwaenepoel A."/>
            <person name="Wallace J."/>
            <person name="Van De Peer Y."/>
            <person name="Van Deynze A."/>
        </authorList>
    </citation>
    <scope>NUCLEOTIDE SEQUENCE</scope>
    <source>
        <tissue evidence="3">Leaves</tissue>
    </source>
</reference>
<dbReference type="SMART" id="SM00501">
    <property type="entry name" value="BRIGHT"/>
    <property type="match status" value="1"/>
</dbReference>
<feature type="region of interest" description="Disordered" evidence="1">
    <location>
        <begin position="1"/>
        <end position="44"/>
    </location>
</feature>
<feature type="compositionally biased region" description="Polar residues" evidence="1">
    <location>
        <begin position="11"/>
        <end position="24"/>
    </location>
</feature>
<evidence type="ECO:0000313" key="3">
    <source>
        <dbReference type="EMBL" id="KAF8722979.1"/>
    </source>
</evidence>
<proteinExistence type="predicted"/>
<dbReference type="OrthoDB" id="1938591at2759"/>
<sequence>MAAPPDPTPPSNSSALAFKSNASGPSPGHEPAVGSLASTEAAAPEAHVPSDPVVAVLGVVEELRARGFLAGLENPEAAELTDARVAGLFDGVLAAFLADAGARSLPPLALADGRKVELLHLFLAVRAHGGFAAVASWSAVAEAVGLDPSADAVVVKLLYCKYLALLEHSIGNPRGDQEVESSGNADWRLGSEEDRFVAPAKGPTTAGSAHLKRKRDSLVGMLNWVRLVAKNPDGPGVTGRKRERDSHISTALMLRDHMFLNKDCRSGSLSSQGNEWDDVIPAFQNTDRISPPPIRHSGQADIPEWKGKPSLPYDDPHALKFLGEPILLPKASEDLDIGSIGKGRQDDCNCQFQGSIACVRFHVAEKKIELKRELGSAFYEMGFHHMGEDLALTWTEDEERKFNTTIQENLIPSKSRYNLWDKLLSVFRTKGREGLATLKEVVLLLYEFLNAIVQLDMVTLNFII</sequence>
<evidence type="ECO:0000259" key="2">
    <source>
        <dbReference type="PROSITE" id="PS51011"/>
    </source>
</evidence>
<dbReference type="AlphaFoldDB" id="A0A835EXP0"/>
<comment type="caution">
    <text evidence="3">The sequence shown here is derived from an EMBL/GenBank/DDBJ whole genome shotgun (WGS) entry which is preliminary data.</text>
</comment>
<feature type="compositionally biased region" description="Pro residues" evidence="1">
    <location>
        <begin position="1"/>
        <end position="10"/>
    </location>
</feature>
<gene>
    <name evidence="3" type="ORF">HU200_022122</name>
</gene>
<dbReference type="SUPFAM" id="SSF46774">
    <property type="entry name" value="ARID-like"/>
    <property type="match status" value="1"/>
</dbReference>
<evidence type="ECO:0000313" key="4">
    <source>
        <dbReference type="Proteomes" id="UP000636709"/>
    </source>
</evidence>
<name>A0A835EXP0_9POAL</name>
<keyword evidence="4" id="KW-1185">Reference proteome</keyword>
<accession>A0A835EXP0</accession>
<dbReference type="Gene3D" id="1.10.150.60">
    <property type="entry name" value="ARID DNA-binding domain"/>
    <property type="match status" value="1"/>
</dbReference>
<dbReference type="PROSITE" id="PS51011">
    <property type="entry name" value="ARID"/>
    <property type="match status" value="1"/>
</dbReference>
<feature type="domain" description="ARID" evidence="2">
    <location>
        <begin position="83"/>
        <end position="171"/>
    </location>
</feature>
<dbReference type="PANTHER" id="PTHR46410">
    <property type="entry name" value="AT-RICH INTERACTIVE DOMAIN-CONTAINING PROTEIN 2"/>
    <property type="match status" value="1"/>
</dbReference>
<dbReference type="EMBL" id="JACEFO010001669">
    <property type="protein sequence ID" value="KAF8722979.1"/>
    <property type="molecule type" value="Genomic_DNA"/>
</dbReference>
<evidence type="ECO:0000256" key="1">
    <source>
        <dbReference type="SAM" id="MobiDB-lite"/>
    </source>
</evidence>
<organism evidence="3 4">
    <name type="scientific">Digitaria exilis</name>
    <dbReference type="NCBI Taxonomy" id="1010633"/>
    <lineage>
        <taxon>Eukaryota</taxon>
        <taxon>Viridiplantae</taxon>
        <taxon>Streptophyta</taxon>
        <taxon>Embryophyta</taxon>
        <taxon>Tracheophyta</taxon>
        <taxon>Spermatophyta</taxon>
        <taxon>Magnoliopsida</taxon>
        <taxon>Liliopsida</taxon>
        <taxon>Poales</taxon>
        <taxon>Poaceae</taxon>
        <taxon>PACMAD clade</taxon>
        <taxon>Panicoideae</taxon>
        <taxon>Panicodae</taxon>
        <taxon>Paniceae</taxon>
        <taxon>Anthephorinae</taxon>
        <taxon>Digitaria</taxon>
    </lineage>
</organism>